<dbReference type="PANTHER" id="PTHR46561">
    <property type="entry name" value="SERPENTINE RECEPTOR, CLASS AB (CLASS A-LIKE)-RELATED"/>
    <property type="match status" value="1"/>
</dbReference>
<feature type="transmembrane region" description="Helical" evidence="5">
    <location>
        <begin position="55"/>
        <end position="74"/>
    </location>
</feature>
<keyword evidence="7" id="KW-1185">Reference proteome</keyword>
<evidence type="ECO:0000256" key="2">
    <source>
        <dbReference type="ARBA" id="ARBA00022692"/>
    </source>
</evidence>
<protein>
    <recommendedName>
        <fullName evidence="8">G-protein coupled receptors family 1 profile domain-containing protein</fullName>
    </recommendedName>
</protein>
<feature type="transmembrane region" description="Helical" evidence="5">
    <location>
        <begin position="145"/>
        <end position="163"/>
    </location>
</feature>
<comment type="caution">
    <text evidence="6">The sequence shown here is derived from an EMBL/GenBank/DDBJ whole genome shotgun (WGS) entry which is preliminary data.</text>
</comment>
<keyword evidence="3 5" id="KW-1133">Transmembrane helix</keyword>
<dbReference type="Proteomes" id="UP001152747">
    <property type="component" value="Unassembled WGS sequence"/>
</dbReference>
<feature type="transmembrane region" description="Helical" evidence="5">
    <location>
        <begin position="183"/>
        <end position="208"/>
    </location>
</feature>
<evidence type="ECO:0000256" key="1">
    <source>
        <dbReference type="ARBA" id="ARBA00004141"/>
    </source>
</evidence>
<dbReference type="InterPro" id="IPR053286">
    <property type="entry name" value="Nematode_rcpt-like_srab"/>
</dbReference>
<dbReference type="EMBL" id="CANHGI010000004">
    <property type="protein sequence ID" value="CAI5448689.1"/>
    <property type="molecule type" value="Genomic_DNA"/>
</dbReference>
<keyword evidence="2 5" id="KW-0812">Transmembrane</keyword>
<proteinExistence type="predicted"/>
<feature type="transmembrane region" description="Helical" evidence="5">
    <location>
        <begin position="245"/>
        <end position="266"/>
    </location>
</feature>
<feature type="transmembrane region" description="Helical" evidence="5">
    <location>
        <begin position="20"/>
        <end position="43"/>
    </location>
</feature>
<dbReference type="InterPro" id="IPR019408">
    <property type="entry name" value="7TM_GPCR_serpentine_rcpt_Srab"/>
</dbReference>
<evidence type="ECO:0000313" key="6">
    <source>
        <dbReference type="EMBL" id="CAI5448689.1"/>
    </source>
</evidence>
<reference evidence="6" key="1">
    <citation type="submission" date="2022-11" db="EMBL/GenBank/DDBJ databases">
        <authorList>
            <person name="Kikuchi T."/>
        </authorList>
    </citation>
    <scope>NUCLEOTIDE SEQUENCE</scope>
    <source>
        <strain evidence="6">PS1010</strain>
    </source>
</reference>
<keyword evidence="4 5" id="KW-0472">Membrane</keyword>
<organism evidence="6 7">
    <name type="scientific">Caenorhabditis angaria</name>
    <dbReference type="NCBI Taxonomy" id="860376"/>
    <lineage>
        <taxon>Eukaryota</taxon>
        <taxon>Metazoa</taxon>
        <taxon>Ecdysozoa</taxon>
        <taxon>Nematoda</taxon>
        <taxon>Chromadorea</taxon>
        <taxon>Rhabditida</taxon>
        <taxon>Rhabditina</taxon>
        <taxon>Rhabditomorpha</taxon>
        <taxon>Rhabditoidea</taxon>
        <taxon>Rhabditidae</taxon>
        <taxon>Peloderinae</taxon>
        <taxon>Caenorhabditis</taxon>
    </lineage>
</organism>
<dbReference type="GO" id="GO:0016020">
    <property type="term" value="C:membrane"/>
    <property type="evidence" value="ECO:0007669"/>
    <property type="project" value="UniProtKB-SubCell"/>
</dbReference>
<dbReference type="AlphaFoldDB" id="A0A9P1N3M4"/>
<feature type="transmembrane region" description="Helical" evidence="5">
    <location>
        <begin position="103"/>
        <end position="125"/>
    </location>
</feature>
<evidence type="ECO:0000256" key="5">
    <source>
        <dbReference type="SAM" id="Phobius"/>
    </source>
</evidence>
<evidence type="ECO:0000256" key="3">
    <source>
        <dbReference type="ARBA" id="ARBA00022989"/>
    </source>
</evidence>
<evidence type="ECO:0000313" key="7">
    <source>
        <dbReference type="Proteomes" id="UP001152747"/>
    </source>
</evidence>
<dbReference type="Pfam" id="PF10292">
    <property type="entry name" value="7TM_GPCR_Srab"/>
    <property type="match status" value="1"/>
</dbReference>
<evidence type="ECO:0000256" key="4">
    <source>
        <dbReference type="ARBA" id="ARBA00023136"/>
    </source>
</evidence>
<evidence type="ECO:0008006" key="8">
    <source>
        <dbReference type="Google" id="ProtNLM"/>
    </source>
</evidence>
<dbReference type="PANTHER" id="PTHR46561:SF2">
    <property type="entry name" value="G_PROTEIN_RECEP_F1_2 DOMAIN-CONTAINING PROTEIN"/>
    <property type="match status" value="1"/>
</dbReference>
<name>A0A9P1N3M4_9PELO</name>
<sequence length="334" mass="39096">MDITTCEEMENIANYAPLSIALLTFTIISIIGVPMVIYLIFNIFHNSLYHSNTKILLLAHCFFLLLHLLNRIFLHSLDLYRWHITLPKTNSGCDILLTSNDCFFYRFIFNCGIWFSGTTPLFIIIERYLATVKITTYQNDKKYGFLLIVAQIMVSGFFLSMLYNGYSFGTSRYYCMTAKPNMSFYKSISLLGIALTQVLAVIGLQFLFQKNMKIQQVFKEQGVHLLKRYQVEETLRSLKTLKQPIYTMFISQFLFTSCSFFCHRYGFHFAQEDYYVTLESFVLLPEYSRLLSNLESEKFYTMLESLVVLPEYTLIFVITFIQTDNRIKLQGLKN</sequence>
<dbReference type="Gene3D" id="1.20.1070.10">
    <property type="entry name" value="Rhodopsin 7-helix transmembrane proteins"/>
    <property type="match status" value="1"/>
</dbReference>
<comment type="subcellular location">
    <subcellularLocation>
        <location evidence="1">Membrane</location>
        <topology evidence="1">Multi-pass membrane protein</topology>
    </subcellularLocation>
</comment>
<dbReference type="OrthoDB" id="5810055at2759"/>
<gene>
    <name evidence="6" type="ORF">CAMP_LOCUS11326</name>
</gene>
<feature type="transmembrane region" description="Helical" evidence="5">
    <location>
        <begin position="299"/>
        <end position="321"/>
    </location>
</feature>
<accession>A0A9P1N3M4</accession>